<dbReference type="GO" id="GO:0000272">
    <property type="term" value="P:polysaccharide catabolic process"/>
    <property type="evidence" value="ECO:0007669"/>
    <property type="project" value="UniProtKB-KW"/>
</dbReference>
<dbReference type="EC" id="3.2.1.39" evidence="3"/>
<evidence type="ECO:0000256" key="11">
    <source>
        <dbReference type="ARBA" id="ARBA00037649"/>
    </source>
</evidence>
<keyword evidence="7" id="KW-0325">Glycoprotein</keyword>
<organism evidence="17 18">
    <name type="scientific">Dinothrombium tinctorium</name>
    <dbReference type="NCBI Taxonomy" id="1965070"/>
    <lineage>
        <taxon>Eukaryota</taxon>
        <taxon>Metazoa</taxon>
        <taxon>Ecdysozoa</taxon>
        <taxon>Arthropoda</taxon>
        <taxon>Chelicerata</taxon>
        <taxon>Arachnida</taxon>
        <taxon>Acari</taxon>
        <taxon>Acariformes</taxon>
        <taxon>Trombidiformes</taxon>
        <taxon>Prostigmata</taxon>
        <taxon>Anystina</taxon>
        <taxon>Parasitengona</taxon>
        <taxon>Trombidioidea</taxon>
        <taxon>Trombidiidae</taxon>
        <taxon>Dinothrombium</taxon>
    </lineage>
</organism>
<keyword evidence="6" id="KW-0472">Membrane</keyword>
<keyword evidence="10" id="KW-0624">Polysaccharide degradation</keyword>
<reference evidence="17" key="2">
    <citation type="submission" date="2018-11" db="EMBL/GenBank/DDBJ databases">
        <title>Trombidioid mite genomics.</title>
        <authorList>
            <person name="Dong X."/>
        </authorList>
    </citation>
    <scope>NUCLEOTIDE SEQUENCE</scope>
    <source>
        <strain evidence="17">UoL-WK</strain>
    </source>
</reference>
<evidence type="ECO:0000313" key="16">
    <source>
        <dbReference type="EMBL" id="RWS07551.1"/>
    </source>
</evidence>
<accession>A0A3S5WGY6</accession>
<dbReference type="EMBL" id="NCKU01003657">
    <property type="protein sequence ID" value="RWS07114.1"/>
    <property type="molecule type" value="Genomic_DNA"/>
</dbReference>
<evidence type="ECO:0000256" key="5">
    <source>
        <dbReference type="ARBA" id="ARBA00022801"/>
    </source>
</evidence>
<dbReference type="AlphaFoldDB" id="A0A3S5WGY6"/>
<proteinExistence type="predicted"/>
<dbReference type="EMBL" id="NCKU01003416">
    <property type="protein sequence ID" value="RWS07551.1"/>
    <property type="molecule type" value="Genomic_DNA"/>
</dbReference>
<evidence type="ECO:0000256" key="2">
    <source>
        <dbReference type="ARBA" id="ARBA00004236"/>
    </source>
</evidence>
<dbReference type="Gene3D" id="3.20.20.80">
    <property type="entry name" value="Glycosidases"/>
    <property type="match status" value="1"/>
</dbReference>
<evidence type="ECO:0000256" key="7">
    <source>
        <dbReference type="ARBA" id="ARBA00023180"/>
    </source>
</evidence>
<protein>
    <recommendedName>
        <fullName evidence="3">glucan endo-1,3-beta-D-glucosidase</fullName>
        <ecNumber evidence="3">3.2.1.39</ecNumber>
    </recommendedName>
    <alternativeName>
        <fullName evidence="13">Endo-1,3-beta-glucanase btgC</fullName>
    </alternativeName>
    <alternativeName>
        <fullName evidence="12">Laminarinase btgC</fullName>
    </alternativeName>
</protein>
<dbReference type="Proteomes" id="UP000285301">
    <property type="component" value="Unassembled WGS sequence"/>
</dbReference>
<dbReference type="InterPro" id="IPR017853">
    <property type="entry name" value="GH"/>
</dbReference>
<dbReference type="GO" id="GO:0071555">
    <property type="term" value="P:cell wall organization"/>
    <property type="evidence" value="ECO:0007669"/>
    <property type="project" value="UniProtKB-KW"/>
</dbReference>
<evidence type="ECO:0000313" key="14">
    <source>
        <dbReference type="EMBL" id="RWS07050.1"/>
    </source>
</evidence>
<dbReference type="PANTHER" id="PTHR16631:SF17">
    <property type="entry name" value="GLUCAN ENDO-1,3-BETA-GLUCOSIDASE BTGC"/>
    <property type="match status" value="1"/>
</dbReference>
<evidence type="ECO:0000313" key="18">
    <source>
        <dbReference type="Proteomes" id="UP000285301"/>
    </source>
</evidence>
<keyword evidence="18" id="KW-1185">Reference proteome</keyword>
<evidence type="ECO:0000256" key="13">
    <source>
        <dbReference type="ARBA" id="ARBA00043078"/>
    </source>
</evidence>
<dbReference type="InterPro" id="IPR050732">
    <property type="entry name" value="Beta-glucan_modifiers"/>
</dbReference>
<keyword evidence="4" id="KW-1003">Cell membrane</keyword>
<evidence type="ECO:0000256" key="8">
    <source>
        <dbReference type="ARBA" id="ARBA00023277"/>
    </source>
</evidence>
<evidence type="ECO:0000313" key="17">
    <source>
        <dbReference type="EMBL" id="RWS08396.1"/>
    </source>
</evidence>
<evidence type="ECO:0000256" key="6">
    <source>
        <dbReference type="ARBA" id="ARBA00023136"/>
    </source>
</evidence>
<keyword evidence="9" id="KW-0961">Cell wall biogenesis/degradation</keyword>
<reference evidence="17 18" key="1">
    <citation type="journal article" date="2018" name="Gigascience">
        <title>Genomes of trombidid mites reveal novel predicted allergens and laterally-transferred genes associated with secondary metabolism.</title>
        <authorList>
            <person name="Dong X."/>
            <person name="Chaisiri K."/>
            <person name="Xia D."/>
            <person name="Armstrong S.D."/>
            <person name="Fang Y."/>
            <person name="Donnelly M.J."/>
            <person name="Kadowaki T."/>
            <person name="McGarry J.W."/>
            <person name="Darby A.C."/>
            <person name="Makepeace B.L."/>
        </authorList>
    </citation>
    <scope>NUCLEOTIDE SEQUENCE [LARGE SCALE GENOMIC DNA]</scope>
    <source>
        <strain evidence="17">UoL-WK</strain>
    </source>
</reference>
<evidence type="ECO:0000256" key="12">
    <source>
        <dbReference type="ARBA" id="ARBA00042373"/>
    </source>
</evidence>
<keyword evidence="8" id="KW-0119">Carbohydrate metabolism</keyword>
<evidence type="ECO:0000256" key="1">
    <source>
        <dbReference type="ARBA" id="ARBA00000382"/>
    </source>
</evidence>
<evidence type="ECO:0000256" key="10">
    <source>
        <dbReference type="ARBA" id="ARBA00023326"/>
    </source>
</evidence>
<comment type="function">
    <text evidence="11">Glucanases play a role in cell expansion during growth, in cell-cell fusion during mating, and in spore release during sporulation. This enzyme may be involved in beta-glucan degradation. Active on laminarin and lichenan.</text>
</comment>
<dbReference type="SUPFAM" id="SSF51445">
    <property type="entry name" value="(Trans)glycosidases"/>
    <property type="match status" value="1"/>
</dbReference>
<dbReference type="OrthoDB" id="7769663at2759"/>
<comment type="subcellular location">
    <subcellularLocation>
        <location evidence="2">Cell membrane</location>
    </subcellularLocation>
</comment>
<evidence type="ECO:0000256" key="3">
    <source>
        <dbReference type="ARBA" id="ARBA00012780"/>
    </source>
</evidence>
<dbReference type="GO" id="GO:0042973">
    <property type="term" value="F:glucan endo-1,3-beta-D-glucosidase activity"/>
    <property type="evidence" value="ECO:0007669"/>
    <property type="project" value="UniProtKB-EC"/>
</dbReference>
<gene>
    <name evidence="16" type="ORF">B4U79_16129</name>
    <name evidence="15" type="ORF">B4U79_16156</name>
    <name evidence="14" type="ORF">B4U79_16163</name>
    <name evidence="17" type="ORF">B4U79_17774</name>
</gene>
<dbReference type="GO" id="GO:0005886">
    <property type="term" value="C:plasma membrane"/>
    <property type="evidence" value="ECO:0007669"/>
    <property type="project" value="UniProtKB-SubCell"/>
</dbReference>
<evidence type="ECO:0000256" key="4">
    <source>
        <dbReference type="ARBA" id="ARBA00022475"/>
    </source>
</evidence>
<dbReference type="PANTHER" id="PTHR16631">
    <property type="entry name" value="GLUCAN 1,3-BETA-GLUCOSIDASE"/>
    <property type="match status" value="1"/>
</dbReference>
<sequence>MGTAGYNLCNKWDNADSNCLIAKAAAELNAEYGRKLFSISQGVFQQPNNNLQRIEIDRAFKAADYANRRYPGTVESIIFTNEYFNNDSKGSIVFKMIRRNKDRAQRLGLKIGTRTHVGEHILDSYSPSFATLSYIAQNSDLILCNIYPTYKVSHFGIDRAVKEVTNSYLAIRECFIRINPQIKVMIGESGWASHANMFNGGSTSIENLVNYWNKLGFWATNNRIQIYLHEAIDQPWKGTTDGESHFGWWVREGDNFKEKANYLN</sequence>
<name>A0A3S5WGY6_9ACAR</name>
<dbReference type="EMBL" id="NCKU01003709">
    <property type="protein sequence ID" value="RWS07050.1"/>
    <property type="molecule type" value="Genomic_DNA"/>
</dbReference>
<keyword evidence="5" id="KW-0378">Hydrolase</keyword>
<comment type="catalytic activity">
    <reaction evidence="1">
        <text>Hydrolysis of (1-&gt;3)-beta-D-glucosidic linkages in (1-&gt;3)-beta-D-glucans.</text>
        <dbReference type="EC" id="3.2.1.39"/>
    </reaction>
</comment>
<dbReference type="EMBL" id="NCKU01002989">
    <property type="protein sequence ID" value="RWS08396.1"/>
    <property type="molecule type" value="Genomic_DNA"/>
</dbReference>
<evidence type="ECO:0000256" key="9">
    <source>
        <dbReference type="ARBA" id="ARBA00023316"/>
    </source>
</evidence>
<comment type="caution">
    <text evidence="17">The sequence shown here is derived from an EMBL/GenBank/DDBJ whole genome shotgun (WGS) entry which is preliminary data.</text>
</comment>
<evidence type="ECO:0000313" key="15">
    <source>
        <dbReference type="EMBL" id="RWS07114.1"/>
    </source>
</evidence>